<keyword evidence="1" id="KW-0472">Membrane</keyword>
<feature type="transmembrane region" description="Helical" evidence="1">
    <location>
        <begin position="45"/>
        <end position="66"/>
    </location>
</feature>
<keyword evidence="1" id="KW-0812">Transmembrane</keyword>
<organism evidence="2 3">
    <name type="scientific">Vibrio atlanticus (strain LGP32)</name>
    <name type="common">Vibrio splendidus (strain Mel32)</name>
    <dbReference type="NCBI Taxonomy" id="575788"/>
    <lineage>
        <taxon>Bacteria</taxon>
        <taxon>Pseudomonadati</taxon>
        <taxon>Pseudomonadota</taxon>
        <taxon>Gammaproteobacteria</taxon>
        <taxon>Vibrionales</taxon>
        <taxon>Vibrionaceae</taxon>
        <taxon>Vibrio</taxon>
    </lineage>
</organism>
<dbReference type="EMBL" id="FM954972">
    <property type="protein sequence ID" value="CAV18605.1"/>
    <property type="molecule type" value="Genomic_DNA"/>
</dbReference>
<dbReference type="Proteomes" id="UP000009100">
    <property type="component" value="Chromosome 1"/>
</dbReference>
<evidence type="ECO:0000256" key="1">
    <source>
        <dbReference type="SAM" id="Phobius"/>
    </source>
</evidence>
<name>B7VNM9_VIBA3</name>
<accession>B7VNM9</accession>
<feature type="transmembrane region" description="Helical" evidence="1">
    <location>
        <begin position="12"/>
        <end position="30"/>
    </location>
</feature>
<dbReference type="KEGG" id="vsp:VS_1442"/>
<evidence type="ECO:0008006" key="4">
    <source>
        <dbReference type="Google" id="ProtNLM"/>
    </source>
</evidence>
<gene>
    <name evidence="2" type="ordered locus">VS_1442</name>
</gene>
<evidence type="ECO:0000313" key="3">
    <source>
        <dbReference type="Proteomes" id="UP000009100"/>
    </source>
</evidence>
<protein>
    <recommendedName>
        <fullName evidence="4">GAF domain-containing protein</fullName>
    </recommendedName>
</protein>
<reference evidence="2 3" key="1">
    <citation type="submission" date="2009-02" db="EMBL/GenBank/DDBJ databases">
        <title>Vibrio splendidus str. LGP32 complete genome.</title>
        <authorList>
            <person name="Mazel D."/>
            <person name="Le Roux F."/>
        </authorList>
    </citation>
    <scope>NUCLEOTIDE SEQUENCE [LARGE SCALE GENOMIC DNA]</scope>
    <source>
        <strain evidence="2 3">LGP32</strain>
    </source>
</reference>
<proteinExistence type="predicted"/>
<evidence type="ECO:0000313" key="2">
    <source>
        <dbReference type="EMBL" id="CAV18605.1"/>
    </source>
</evidence>
<dbReference type="AlphaFoldDB" id="B7VNM9"/>
<sequence>MALLDFTQFIKQQMCLACTFIIQLLVWFLMKENFLNFIKQRNANFYTATGGFLLSLGCAYVGNYNFTTESEKITSADTLIAFILTSPHFGIILGGLFMALGASSNHLLQGELNTENERLKSRNLKFEQELSEVPLLKQRISKSQEDGLQLKVENYKLHEKQVETWLKGICKHIELDYESRVSIYYKDGSVFKLLARNSSNPLLKQFSRKDYPLDLGIVSKAWQYGKYEDKEIPEDEDAYLEYMQKKYQYSEEILYSIRMKSRTMLGLSIVDADDSIGVILFESKIKNAFDRDTIDAMERYCKDFQSYLAGFVRDCKVYEKRARPERTIENAQTHKNILEELGGKI</sequence>
<keyword evidence="1" id="KW-1133">Transmembrane helix</keyword>
<dbReference type="STRING" id="575788.VS_1442"/>
<feature type="transmembrane region" description="Helical" evidence="1">
    <location>
        <begin position="78"/>
        <end position="100"/>
    </location>
</feature>
<dbReference type="HOGENOM" id="CLU_803970_0_0_6"/>
<dbReference type="PATRIC" id="fig|575788.5.peg.2745"/>
<dbReference type="eggNOG" id="ENOG5030M6B">
    <property type="taxonomic scope" value="Bacteria"/>
</dbReference>